<comment type="caution">
    <text evidence="1">The sequence shown here is derived from an EMBL/GenBank/DDBJ whole genome shotgun (WGS) entry which is preliminary data.</text>
</comment>
<gene>
    <name evidence="1" type="ORF">CROQUDRAFT_89357</name>
</gene>
<sequence>MVLTKPCKTIRLFPCQIPQDSGLVHEDHIDLLYRLHPFVGLQETGMMTVQRKLSVAPKSAFQRLTIGRFVSAILRGATSSEFSSSRERSDRFAPWHGPHFSQLRSAWTWFYIHRWNALIQMHFDGTDRAFKPRLIAASQGGNLTYENLLEVQGLV</sequence>
<dbReference type="Proteomes" id="UP000886653">
    <property type="component" value="Unassembled WGS sequence"/>
</dbReference>
<keyword evidence="2" id="KW-1185">Reference proteome</keyword>
<evidence type="ECO:0000313" key="2">
    <source>
        <dbReference type="Proteomes" id="UP000886653"/>
    </source>
</evidence>
<organism evidence="1 2">
    <name type="scientific">Cronartium quercuum f. sp. fusiforme G11</name>
    <dbReference type="NCBI Taxonomy" id="708437"/>
    <lineage>
        <taxon>Eukaryota</taxon>
        <taxon>Fungi</taxon>
        <taxon>Dikarya</taxon>
        <taxon>Basidiomycota</taxon>
        <taxon>Pucciniomycotina</taxon>
        <taxon>Pucciniomycetes</taxon>
        <taxon>Pucciniales</taxon>
        <taxon>Coleosporiaceae</taxon>
        <taxon>Cronartium</taxon>
    </lineage>
</organism>
<dbReference type="AlphaFoldDB" id="A0A9P6TEE1"/>
<dbReference type="EMBL" id="MU167229">
    <property type="protein sequence ID" value="KAG0149272.1"/>
    <property type="molecule type" value="Genomic_DNA"/>
</dbReference>
<protein>
    <submittedName>
        <fullName evidence="1">Uncharacterized protein</fullName>
    </submittedName>
</protein>
<accession>A0A9P6TEE1</accession>
<reference evidence="1" key="1">
    <citation type="submission" date="2013-11" db="EMBL/GenBank/DDBJ databases">
        <title>Genome sequence of the fusiform rust pathogen reveals effectors for host alternation and coevolution with pine.</title>
        <authorList>
            <consortium name="DOE Joint Genome Institute"/>
            <person name="Smith K."/>
            <person name="Pendleton A."/>
            <person name="Kubisiak T."/>
            <person name="Anderson C."/>
            <person name="Salamov A."/>
            <person name="Aerts A."/>
            <person name="Riley R."/>
            <person name="Clum A."/>
            <person name="Lindquist E."/>
            <person name="Ence D."/>
            <person name="Campbell M."/>
            <person name="Kronenberg Z."/>
            <person name="Feau N."/>
            <person name="Dhillon B."/>
            <person name="Hamelin R."/>
            <person name="Burleigh J."/>
            <person name="Smith J."/>
            <person name="Yandell M."/>
            <person name="Nelson C."/>
            <person name="Grigoriev I."/>
            <person name="Davis J."/>
        </authorList>
    </citation>
    <scope>NUCLEOTIDE SEQUENCE</scope>
    <source>
        <strain evidence="1">G11</strain>
    </source>
</reference>
<proteinExistence type="predicted"/>
<name>A0A9P6TEE1_9BASI</name>
<evidence type="ECO:0000313" key="1">
    <source>
        <dbReference type="EMBL" id="KAG0149272.1"/>
    </source>
</evidence>